<proteinExistence type="predicted"/>
<comment type="caution">
    <text evidence="2">The sequence shown here is derived from an EMBL/GenBank/DDBJ whole genome shotgun (WGS) entry which is preliminary data.</text>
</comment>
<feature type="region of interest" description="Disordered" evidence="1">
    <location>
        <begin position="49"/>
        <end position="68"/>
    </location>
</feature>
<sequence length="137" mass="14699">MNVSRAHQVHGSQIVLLRPTKLVPLAKAWFVEVPVSLKDRRAAFEATTATTTTTVNERQSASPITPARKAAVATKRVNSELAKLDPKNTKVGRNANAAFPQTRGVAAKRRFFEDAQQSGGGGGGSLDLSKSISRYVL</sequence>
<name>A0A1Y2C6X1_9FUNG</name>
<dbReference type="AlphaFoldDB" id="A0A1Y2C6X1"/>
<keyword evidence="3" id="KW-1185">Reference proteome</keyword>
<organism evidence="2 3">
    <name type="scientific">Rhizoclosmatium globosum</name>
    <dbReference type="NCBI Taxonomy" id="329046"/>
    <lineage>
        <taxon>Eukaryota</taxon>
        <taxon>Fungi</taxon>
        <taxon>Fungi incertae sedis</taxon>
        <taxon>Chytridiomycota</taxon>
        <taxon>Chytridiomycota incertae sedis</taxon>
        <taxon>Chytridiomycetes</taxon>
        <taxon>Chytridiales</taxon>
        <taxon>Chytriomycetaceae</taxon>
        <taxon>Rhizoclosmatium</taxon>
    </lineage>
</organism>
<gene>
    <name evidence="2" type="ORF">BCR33DRAFT_718340</name>
</gene>
<dbReference type="EMBL" id="MCGO01000028">
    <property type="protein sequence ID" value="ORY42647.1"/>
    <property type="molecule type" value="Genomic_DNA"/>
</dbReference>
<dbReference type="Proteomes" id="UP000193642">
    <property type="component" value="Unassembled WGS sequence"/>
</dbReference>
<protein>
    <submittedName>
        <fullName evidence="2">Uncharacterized protein</fullName>
    </submittedName>
</protein>
<reference evidence="2 3" key="1">
    <citation type="submission" date="2016-07" db="EMBL/GenBank/DDBJ databases">
        <title>Pervasive Adenine N6-methylation of Active Genes in Fungi.</title>
        <authorList>
            <consortium name="DOE Joint Genome Institute"/>
            <person name="Mondo S.J."/>
            <person name="Dannebaum R.O."/>
            <person name="Kuo R.C."/>
            <person name="Labutti K."/>
            <person name="Haridas S."/>
            <person name="Kuo A."/>
            <person name="Salamov A."/>
            <person name="Ahrendt S.R."/>
            <person name="Lipzen A."/>
            <person name="Sullivan W."/>
            <person name="Andreopoulos W.B."/>
            <person name="Clum A."/>
            <person name="Lindquist E."/>
            <person name="Daum C."/>
            <person name="Ramamoorthy G.K."/>
            <person name="Gryganskyi A."/>
            <person name="Culley D."/>
            <person name="Magnuson J.K."/>
            <person name="James T.Y."/>
            <person name="O'Malley M.A."/>
            <person name="Stajich J.E."/>
            <person name="Spatafora J.W."/>
            <person name="Visel A."/>
            <person name="Grigoriev I.V."/>
        </authorList>
    </citation>
    <scope>NUCLEOTIDE SEQUENCE [LARGE SCALE GENOMIC DNA]</scope>
    <source>
        <strain evidence="2 3">JEL800</strain>
    </source>
</reference>
<accession>A0A1Y2C6X1</accession>
<evidence type="ECO:0000256" key="1">
    <source>
        <dbReference type="SAM" id="MobiDB-lite"/>
    </source>
</evidence>
<evidence type="ECO:0000313" key="3">
    <source>
        <dbReference type="Proteomes" id="UP000193642"/>
    </source>
</evidence>
<evidence type="ECO:0000313" key="2">
    <source>
        <dbReference type="EMBL" id="ORY42647.1"/>
    </source>
</evidence>